<organism evidence="1 2">
    <name type="scientific">Aplosporella prunicola CBS 121167</name>
    <dbReference type="NCBI Taxonomy" id="1176127"/>
    <lineage>
        <taxon>Eukaryota</taxon>
        <taxon>Fungi</taxon>
        <taxon>Dikarya</taxon>
        <taxon>Ascomycota</taxon>
        <taxon>Pezizomycotina</taxon>
        <taxon>Dothideomycetes</taxon>
        <taxon>Dothideomycetes incertae sedis</taxon>
        <taxon>Botryosphaeriales</taxon>
        <taxon>Aplosporellaceae</taxon>
        <taxon>Aplosporella</taxon>
    </lineage>
</organism>
<dbReference type="Proteomes" id="UP000799438">
    <property type="component" value="Unassembled WGS sequence"/>
</dbReference>
<accession>A0A6A6BU37</accession>
<reference evidence="1" key="1">
    <citation type="journal article" date="2020" name="Stud. Mycol.">
        <title>101 Dothideomycetes genomes: a test case for predicting lifestyles and emergence of pathogens.</title>
        <authorList>
            <person name="Haridas S."/>
            <person name="Albert R."/>
            <person name="Binder M."/>
            <person name="Bloem J."/>
            <person name="Labutti K."/>
            <person name="Salamov A."/>
            <person name="Andreopoulos B."/>
            <person name="Baker S."/>
            <person name="Barry K."/>
            <person name="Bills G."/>
            <person name="Bluhm B."/>
            <person name="Cannon C."/>
            <person name="Castanera R."/>
            <person name="Culley D."/>
            <person name="Daum C."/>
            <person name="Ezra D."/>
            <person name="Gonzalez J."/>
            <person name="Henrissat B."/>
            <person name="Kuo A."/>
            <person name="Liang C."/>
            <person name="Lipzen A."/>
            <person name="Lutzoni F."/>
            <person name="Magnuson J."/>
            <person name="Mondo S."/>
            <person name="Nolan M."/>
            <person name="Ohm R."/>
            <person name="Pangilinan J."/>
            <person name="Park H.-J."/>
            <person name="Ramirez L."/>
            <person name="Alfaro M."/>
            <person name="Sun H."/>
            <person name="Tritt A."/>
            <person name="Yoshinaga Y."/>
            <person name="Zwiers L.-H."/>
            <person name="Turgeon B."/>
            <person name="Goodwin S."/>
            <person name="Spatafora J."/>
            <person name="Crous P."/>
            <person name="Grigoriev I."/>
        </authorList>
    </citation>
    <scope>NUCLEOTIDE SEQUENCE</scope>
    <source>
        <strain evidence="1">CBS 121167</strain>
    </source>
</reference>
<dbReference type="GeneID" id="54304730"/>
<dbReference type="EMBL" id="ML995474">
    <property type="protein sequence ID" value="KAF2147520.1"/>
    <property type="molecule type" value="Genomic_DNA"/>
</dbReference>
<evidence type="ECO:0000313" key="1">
    <source>
        <dbReference type="EMBL" id="KAF2147520.1"/>
    </source>
</evidence>
<dbReference type="AlphaFoldDB" id="A0A6A6BU37"/>
<sequence length="159" mass="17736">MTSKHKSKVAGRDDHYNCQHARLRAESRGDRSLLYRWLCEGRGRDGTGSCSWKVSRPYRQCCASQARSNPRPIQLSLRAVSPSRWVCPGNSSRIRRRQADITGDPLLIRLRAADDDKSHTAVPGFGDWGRPQSATCKPGMRGPRRLKASSKLAVHTGVL</sequence>
<proteinExistence type="predicted"/>
<gene>
    <name evidence="1" type="ORF">K452DRAFT_8477</name>
</gene>
<name>A0A6A6BU37_9PEZI</name>
<evidence type="ECO:0000313" key="2">
    <source>
        <dbReference type="Proteomes" id="UP000799438"/>
    </source>
</evidence>
<dbReference type="RefSeq" id="XP_033403228.1">
    <property type="nucleotide sequence ID" value="XM_033547223.1"/>
</dbReference>
<keyword evidence="2" id="KW-1185">Reference proteome</keyword>
<protein>
    <submittedName>
        <fullName evidence="1">Uncharacterized protein</fullName>
    </submittedName>
</protein>